<feature type="region of interest" description="Disordered" evidence="5">
    <location>
        <begin position="445"/>
        <end position="480"/>
    </location>
</feature>
<dbReference type="FunCoup" id="A0A3N4LWB2">
    <property type="interactions" value="20"/>
</dbReference>
<feature type="compositionally biased region" description="Basic residues" evidence="5">
    <location>
        <begin position="469"/>
        <end position="478"/>
    </location>
</feature>
<evidence type="ECO:0000256" key="1">
    <source>
        <dbReference type="ARBA" id="ARBA00004141"/>
    </source>
</evidence>
<dbReference type="AlphaFoldDB" id="A0A3N4LWB2"/>
<dbReference type="InterPro" id="IPR023244">
    <property type="entry name" value="Brefeldin_A-sensitivity_4"/>
</dbReference>
<sequence>MIEALVLGLIGIAVGTGWATLGTYLGSLCYRSNPSVTMWIRAIFLTIAMLVHGYIRSATPRLFVMVLLMAVPVVIGLTSTSFYISGTFVTKFLYPMMTAIAILLIVNILIFPEFGATGLGLTTVETLQRTITILNDATDLFVESFGNLPLDPGTGHPHHPGERILDKKVVRLAELTASRSTLRAKVTECKSVYRDCAFDISYSCLAPKELKPIAGKGMSKLVMNVMALIGACESKFALMGTTELWEERADDDVSPGEGEKERAIEGGDQQLLKYLLRSRITVPVNTLQRNIDRSIDVISTCVAIVYDVPRLPSLKQGGAVRHPAGVLLQELDTYIDCLSEAIILFAETSTQALEGAAELQALNEKSVTEVDIMPRDEIFLISSFILNLRMAASQSLEMLKHSRVLIEARQERKGKRGLHWPDVRLGKWLSTGSEETEAILVSESLHTHKKRDKENEYDASDSESDSRLSRGRKGKTPTKKLEKDNISWHLKARGVLADFIDWVKNSDDVIYTFKFTFGVMLVSWPAFVHEWTLWYENSRAVWVPIIFILMFENAVGSTIWMIFLRAAGTVLGSTLGYAAYESGHGNTITMGTIMLILLIPAYYIQLGTKYQKAGMIFIVSMSVVSITTHLQTVPGTSFENFYKRASASLISGGVALLVHVTIFPVKARTKLKVCLATAISKINLMESCVALGVDGKHIHMLQHPRFLKRFERAGKKAGAALSAAEAFLEHARHEPRLKGRWEPHRMIYIEIIFVLRQIVERMVNLLRLRISFGSAVLEEFNARVHGYRRNVAAAITLTLYAVEQSLTQKLPLPQFLPSARLAHLRMVVRVRQILHEESQSAATTPRRSRSGSTSPSTCGQITHRRRTLRLKFLSWNAASAALEECVEYVEELVDLVKLLVGVNEFRSGLLHRPTFREYLADIYPLTRGEAGSRMGGTVEGIAGAGTGGKGGGSTKGENQGDAIAASTLGSTTVSLHLDRVESRIMESEDMDIFTSTGVTLPHPLARIQCRREAERLKRKKE</sequence>
<feature type="transmembrane region" description="Helical" evidence="6">
    <location>
        <begin position="616"/>
        <end position="633"/>
    </location>
</feature>
<dbReference type="InParanoid" id="A0A3N4LWB2"/>
<dbReference type="PRINTS" id="PR02047">
    <property type="entry name" value="BREFELDNASP4"/>
</dbReference>
<feature type="domain" description="DUF2421" evidence="7">
    <location>
        <begin position="696"/>
        <end position="837"/>
    </location>
</feature>
<dbReference type="Pfam" id="PF13515">
    <property type="entry name" value="FUSC_2"/>
    <property type="match status" value="1"/>
</dbReference>
<dbReference type="STRING" id="1051890.A0A3N4LWB2"/>
<gene>
    <name evidence="10" type="ORF">L211DRAFT_876602</name>
</gene>
<protein>
    <recommendedName>
        <fullName evidence="12">ER transporter 6TM N-terminal domain-containing protein</fullName>
    </recommendedName>
</protein>
<keyword evidence="2 6" id="KW-0812">Transmembrane</keyword>
<keyword evidence="11" id="KW-1185">Reference proteome</keyword>
<evidence type="ECO:0000256" key="6">
    <source>
        <dbReference type="SAM" id="Phobius"/>
    </source>
</evidence>
<dbReference type="InterPro" id="IPR018820">
    <property type="entry name" value="BRE4-related_DUF2421"/>
</dbReference>
<evidence type="ECO:0000313" key="11">
    <source>
        <dbReference type="Proteomes" id="UP000267821"/>
    </source>
</evidence>
<feature type="transmembrane region" description="Helical" evidence="6">
    <location>
        <begin position="92"/>
        <end position="111"/>
    </location>
</feature>
<dbReference type="OrthoDB" id="68611at2759"/>
<dbReference type="Proteomes" id="UP000267821">
    <property type="component" value="Unassembled WGS sequence"/>
</dbReference>
<proteinExistence type="predicted"/>
<evidence type="ECO:0000256" key="3">
    <source>
        <dbReference type="ARBA" id="ARBA00022989"/>
    </source>
</evidence>
<evidence type="ECO:0000313" key="10">
    <source>
        <dbReference type="EMBL" id="RPB24931.1"/>
    </source>
</evidence>
<evidence type="ECO:0000256" key="5">
    <source>
        <dbReference type="SAM" id="MobiDB-lite"/>
    </source>
</evidence>
<dbReference type="InterPro" id="IPR052430">
    <property type="entry name" value="IVT-Associated"/>
</dbReference>
<accession>A0A3N4LWB2</accession>
<dbReference type="PANTHER" id="PTHR47804">
    <property type="entry name" value="60S RIBOSOMAL PROTEIN L19"/>
    <property type="match status" value="1"/>
</dbReference>
<dbReference type="InterPro" id="IPR018823">
    <property type="entry name" value="ArAE_2_N"/>
</dbReference>
<feature type="transmembrane region" description="Helical" evidence="6">
    <location>
        <begin position="586"/>
        <end position="604"/>
    </location>
</feature>
<keyword evidence="4 6" id="KW-0472">Membrane</keyword>
<feature type="domain" description="Putative ER transporter 6TM N-terminal" evidence="8">
    <location>
        <begin position="40"/>
        <end position="236"/>
    </location>
</feature>
<feature type="transmembrane region" description="Helical" evidence="6">
    <location>
        <begin position="645"/>
        <end position="665"/>
    </location>
</feature>
<evidence type="ECO:0000259" key="9">
    <source>
        <dbReference type="Pfam" id="PF13515"/>
    </source>
</evidence>
<dbReference type="GO" id="GO:0016020">
    <property type="term" value="C:membrane"/>
    <property type="evidence" value="ECO:0007669"/>
    <property type="project" value="UniProtKB-SubCell"/>
</dbReference>
<dbReference type="InterPro" id="IPR049453">
    <property type="entry name" value="Memb_transporter_dom"/>
</dbReference>
<dbReference type="PANTHER" id="PTHR47804:SF4">
    <property type="entry name" value="AFR661WP"/>
    <property type="match status" value="1"/>
</dbReference>
<feature type="transmembrane region" description="Helical" evidence="6">
    <location>
        <begin position="62"/>
        <end position="86"/>
    </location>
</feature>
<organism evidence="10 11">
    <name type="scientific">Terfezia boudieri ATCC MYA-4762</name>
    <dbReference type="NCBI Taxonomy" id="1051890"/>
    <lineage>
        <taxon>Eukaryota</taxon>
        <taxon>Fungi</taxon>
        <taxon>Dikarya</taxon>
        <taxon>Ascomycota</taxon>
        <taxon>Pezizomycotina</taxon>
        <taxon>Pezizomycetes</taxon>
        <taxon>Pezizales</taxon>
        <taxon>Pezizaceae</taxon>
        <taxon>Terfezia</taxon>
    </lineage>
</organism>
<name>A0A3N4LWB2_9PEZI</name>
<evidence type="ECO:0000256" key="4">
    <source>
        <dbReference type="ARBA" id="ARBA00023136"/>
    </source>
</evidence>
<dbReference type="EMBL" id="ML121539">
    <property type="protein sequence ID" value="RPB24931.1"/>
    <property type="molecule type" value="Genomic_DNA"/>
</dbReference>
<feature type="domain" description="Integral membrane bound transporter" evidence="9">
    <location>
        <begin position="533"/>
        <end position="658"/>
    </location>
</feature>
<dbReference type="Pfam" id="PF10337">
    <property type="entry name" value="ArAE_2_N"/>
    <property type="match status" value="1"/>
</dbReference>
<evidence type="ECO:0000259" key="7">
    <source>
        <dbReference type="Pfam" id="PF10334"/>
    </source>
</evidence>
<evidence type="ECO:0000259" key="8">
    <source>
        <dbReference type="Pfam" id="PF10337"/>
    </source>
</evidence>
<feature type="region of interest" description="Disordered" evidence="5">
    <location>
        <begin position="838"/>
        <end position="862"/>
    </location>
</feature>
<reference evidence="10 11" key="1">
    <citation type="journal article" date="2018" name="Nat. Ecol. Evol.">
        <title>Pezizomycetes genomes reveal the molecular basis of ectomycorrhizal truffle lifestyle.</title>
        <authorList>
            <person name="Murat C."/>
            <person name="Payen T."/>
            <person name="Noel B."/>
            <person name="Kuo A."/>
            <person name="Morin E."/>
            <person name="Chen J."/>
            <person name="Kohler A."/>
            <person name="Krizsan K."/>
            <person name="Balestrini R."/>
            <person name="Da Silva C."/>
            <person name="Montanini B."/>
            <person name="Hainaut M."/>
            <person name="Levati E."/>
            <person name="Barry K.W."/>
            <person name="Belfiori B."/>
            <person name="Cichocki N."/>
            <person name="Clum A."/>
            <person name="Dockter R.B."/>
            <person name="Fauchery L."/>
            <person name="Guy J."/>
            <person name="Iotti M."/>
            <person name="Le Tacon F."/>
            <person name="Lindquist E.A."/>
            <person name="Lipzen A."/>
            <person name="Malagnac F."/>
            <person name="Mello A."/>
            <person name="Molinier V."/>
            <person name="Miyauchi S."/>
            <person name="Poulain J."/>
            <person name="Riccioni C."/>
            <person name="Rubini A."/>
            <person name="Sitrit Y."/>
            <person name="Splivallo R."/>
            <person name="Traeger S."/>
            <person name="Wang M."/>
            <person name="Zifcakova L."/>
            <person name="Wipf D."/>
            <person name="Zambonelli A."/>
            <person name="Paolocci F."/>
            <person name="Nowrousian M."/>
            <person name="Ottonello S."/>
            <person name="Baldrian P."/>
            <person name="Spatafora J.W."/>
            <person name="Henrissat B."/>
            <person name="Nagy L.G."/>
            <person name="Aury J.M."/>
            <person name="Wincker P."/>
            <person name="Grigoriev I.V."/>
            <person name="Bonfante P."/>
            <person name="Martin F.M."/>
        </authorList>
    </citation>
    <scope>NUCLEOTIDE SEQUENCE [LARGE SCALE GENOMIC DNA]</scope>
    <source>
        <strain evidence="10 11">ATCC MYA-4762</strain>
    </source>
</reference>
<feature type="transmembrane region" description="Helical" evidence="6">
    <location>
        <begin position="38"/>
        <end position="55"/>
    </location>
</feature>
<dbReference type="Pfam" id="PF10334">
    <property type="entry name" value="BRE4"/>
    <property type="match status" value="1"/>
</dbReference>
<keyword evidence="3 6" id="KW-1133">Transmembrane helix</keyword>
<feature type="compositionally biased region" description="Low complexity" evidence="5">
    <location>
        <begin position="839"/>
        <end position="857"/>
    </location>
</feature>
<comment type="subcellular location">
    <subcellularLocation>
        <location evidence="1">Membrane</location>
        <topology evidence="1">Multi-pass membrane protein</topology>
    </subcellularLocation>
</comment>
<evidence type="ECO:0000256" key="2">
    <source>
        <dbReference type="ARBA" id="ARBA00022692"/>
    </source>
</evidence>
<evidence type="ECO:0008006" key="12">
    <source>
        <dbReference type="Google" id="ProtNLM"/>
    </source>
</evidence>
<feature type="transmembrane region" description="Helical" evidence="6">
    <location>
        <begin position="539"/>
        <end position="555"/>
    </location>
</feature>